<keyword evidence="2" id="KW-0812">Transmembrane</keyword>
<evidence type="ECO:0000313" key="9">
    <source>
        <dbReference type="Proteomes" id="UP000077671"/>
    </source>
</evidence>
<dbReference type="EMBL" id="LWDD02001678">
    <property type="protein sequence ID" value="KAE8246197.1"/>
    <property type="molecule type" value="Genomic_DNA"/>
</dbReference>
<reference evidence="8" key="1">
    <citation type="submission" date="2016-04" db="EMBL/GenBank/DDBJ databases">
        <authorList>
            <person name="Nguyen H.D."/>
            <person name="Kesanakurti P."/>
            <person name="Cullis J."/>
            <person name="Levesque C.A."/>
            <person name="Hambleton S."/>
        </authorList>
    </citation>
    <scope>NUCLEOTIDE SEQUENCE</scope>
    <source>
        <strain evidence="8">DAOMC 238032</strain>
    </source>
</reference>
<evidence type="ECO:0000256" key="6">
    <source>
        <dbReference type="ARBA" id="ARBA00023136"/>
    </source>
</evidence>
<organism evidence="8 9">
    <name type="scientific">Tilletia caries</name>
    <name type="common">wheat bunt fungus</name>
    <dbReference type="NCBI Taxonomy" id="13290"/>
    <lineage>
        <taxon>Eukaryota</taxon>
        <taxon>Fungi</taxon>
        <taxon>Dikarya</taxon>
        <taxon>Basidiomycota</taxon>
        <taxon>Ustilaginomycotina</taxon>
        <taxon>Exobasidiomycetes</taxon>
        <taxon>Tilletiales</taxon>
        <taxon>Tilletiaceae</taxon>
        <taxon>Tilletia</taxon>
    </lineage>
</organism>
<name>A0A177V957_9BASI</name>
<dbReference type="GO" id="GO:0043022">
    <property type="term" value="F:ribosome binding"/>
    <property type="evidence" value="ECO:0007669"/>
    <property type="project" value="InterPro"/>
</dbReference>
<evidence type="ECO:0000256" key="1">
    <source>
        <dbReference type="ARBA" id="ARBA00004434"/>
    </source>
</evidence>
<feature type="compositionally biased region" description="Low complexity" evidence="7">
    <location>
        <begin position="73"/>
        <end position="95"/>
    </location>
</feature>
<dbReference type="GO" id="GO:0005743">
    <property type="term" value="C:mitochondrial inner membrane"/>
    <property type="evidence" value="ECO:0007669"/>
    <property type="project" value="UniProtKB-SubCell"/>
</dbReference>
<dbReference type="PROSITE" id="PS51758">
    <property type="entry name" value="LETM1_RBD"/>
    <property type="match status" value="1"/>
</dbReference>
<dbReference type="AlphaFoldDB" id="A0A177V957"/>
<dbReference type="Proteomes" id="UP000077671">
    <property type="component" value="Unassembled WGS sequence"/>
</dbReference>
<dbReference type="InterPro" id="IPR033122">
    <property type="entry name" value="LETM1-like_RBD"/>
</dbReference>
<keyword evidence="5" id="KW-0496">Mitochondrion</keyword>
<sequence length="572" mass="60309">MLRHSTSQQLQLAARRMQARPAALALGRCSPVCASSANIYALPTARQLTLAAAAAAITTMQVQHLARLRSASLHTSATHASQDSSSRSTLQQQSSGGAQRANEPPLPPPNAPPPKVMRSLSQAQAASASNQTAKAVRAAQPQPSSSPSAPEAAVSATPAESSSSPSQATASTTPSSPTKTDVAPQNSTSQATSSAVSPGSSSSSLPSDPASSTDAPAEKVTLWSRANGAYQTLKFLFLFYLHGVKQIFRNRTRVLEIQARVKEGGRALSREEYQLVKYHNSDMRKLPLFLAIVLILEELLPLVVIYAPGLLPSTCILPSQIAKIREKDEVRRTEAVQRLRAKEGGLVAGQGTEASAGGWDEEAKRVIGALDAAALKDLSVTFKLPTWGGSMLQRGRLASHLVYLRSDDALMAGSSSGSGTAVADEVPQDVEGLQRACTERGLRTSGVDSLTMSEALRRWLSVTQPRHGTQPSALDVLALPLKLYDESSKHATTPVSSSSGSDGASSGGVFAEAKAVAREVVEAEREIQEREKRAEEEVRRKEAELKESEQSPATAAPTAGTTATTSATSARP</sequence>
<feature type="compositionally biased region" description="Pro residues" evidence="7">
    <location>
        <begin position="104"/>
        <end position="115"/>
    </location>
</feature>
<dbReference type="PANTHER" id="PTHR14009:SF1">
    <property type="entry name" value="MITOCHONDRIAL PROTON_CALCIUM EXCHANGER PROTEIN"/>
    <property type="match status" value="1"/>
</dbReference>
<feature type="compositionally biased region" description="Basic and acidic residues" evidence="7">
    <location>
        <begin position="520"/>
        <end position="549"/>
    </location>
</feature>
<dbReference type="PANTHER" id="PTHR14009">
    <property type="entry name" value="LEUCINE ZIPPER-EF-HAND CONTAINING TRANSMEMBRANE PROTEIN"/>
    <property type="match status" value="1"/>
</dbReference>
<protein>
    <submittedName>
        <fullName evidence="8">Uncharacterized protein</fullName>
    </submittedName>
</protein>
<reference evidence="8" key="2">
    <citation type="journal article" date="2019" name="IMA Fungus">
        <title>Genome sequencing and comparison of five Tilletia species to identify candidate genes for the detection of regulated species infecting wheat.</title>
        <authorList>
            <person name="Nguyen H.D.T."/>
            <person name="Sultana T."/>
            <person name="Kesanakurti P."/>
            <person name="Hambleton S."/>
        </authorList>
    </citation>
    <scope>NUCLEOTIDE SEQUENCE</scope>
    <source>
        <strain evidence="8">DAOMC 238032</strain>
    </source>
</reference>
<feature type="region of interest" description="Disordered" evidence="7">
    <location>
        <begin position="73"/>
        <end position="215"/>
    </location>
</feature>
<evidence type="ECO:0000256" key="7">
    <source>
        <dbReference type="SAM" id="MobiDB-lite"/>
    </source>
</evidence>
<dbReference type="InterPro" id="IPR044202">
    <property type="entry name" value="LETM1/MDM38-like"/>
</dbReference>
<proteinExistence type="predicted"/>
<dbReference type="Pfam" id="PF07766">
    <property type="entry name" value="LETM1_RBD"/>
    <property type="match status" value="1"/>
</dbReference>
<dbReference type="GO" id="GO:0030003">
    <property type="term" value="P:intracellular monoatomic cation homeostasis"/>
    <property type="evidence" value="ECO:0007669"/>
    <property type="project" value="TreeGrafter"/>
</dbReference>
<evidence type="ECO:0000313" key="8">
    <source>
        <dbReference type="EMBL" id="KAE8246197.1"/>
    </source>
</evidence>
<feature type="compositionally biased region" description="Low complexity" evidence="7">
    <location>
        <begin position="189"/>
        <end position="215"/>
    </location>
</feature>
<evidence type="ECO:0000256" key="5">
    <source>
        <dbReference type="ARBA" id="ARBA00023128"/>
    </source>
</evidence>
<keyword evidence="4" id="KW-1133">Transmembrane helix</keyword>
<accession>A0A177V957</accession>
<gene>
    <name evidence="8" type="ORF">A4X03_0g7306</name>
</gene>
<comment type="subcellular location">
    <subcellularLocation>
        <location evidence="1">Mitochondrion inner membrane</location>
        <topology evidence="1">Single-pass membrane protein</topology>
    </subcellularLocation>
</comment>
<evidence type="ECO:0000256" key="2">
    <source>
        <dbReference type="ARBA" id="ARBA00022692"/>
    </source>
</evidence>
<keyword evidence="3" id="KW-0999">Mitochondrion inner membrane</keyword>
<evidence type="ECO:0000256" key="4">
    <source>
        <dbReference type="ARBA" id="ARBA00022989"/>
    </source>
</evidence>
<evidence type="ECO:0000256" key="3">
    <source>
        <dbReference type="ARBA" id="ARBA00022792"/>
    </source>
</evidence>
<feature type="compositionally biased region" description="Low complexity" evidence="7">
    <location>
        <begin position="551"/>
        <end position="572"/>
    </location>
</feature>
<feature type="compositionally biased region" description="Low complexity" evidence="7">
    <location>
        <begin position="121"/>
        <end position="178"/>
    </location>
</feature>
<feature type="region of interest" description="Disordered" evidence="7">
    <location>
        <begin position="520"/>
        <end position="572"/>
    </location>
</feature>
<comment type="caution">
    <text evidence="8">The sequence shown here is derived from an EMBL/GenBank/DDBJ whole genome shotgun (WGS) entry which is preliminary data.</text>
</comment>
<keyword evidence="6" id="KW-0472">Membrane</keyword>